<dbReference type="InterPro" id="IPR013785">
    <property type="entry name" value="Aldolase_TIM"/>
</dbReference>
<dbReference type="GO" id="GO:0008615">
    <property type="term" value="P:pyridoxine biosynthetic process"/>
    <property type="evidence" value="ECO:0007669"/>
    <property type="project" value="UniProtKB-UniRule"/>
</dbReference>
<dbReference type="InterPro" id="IPR004569">
    <property type="entry name" value="PyrdxlP_synth_PdxJ"/>
</dbReference>
<dbReference type="Pfam" id="PF03740">
    <property type="entry name" value="PdxJ"/>
    <property type="match status" value="1"/>
</dbReference>
<gene>
    <name evidence="4" type="primary">pdxJ</name>
    <name evidence="6" type="ORF">SAMN05216526_0349</name>
</gene>
<evidence type="ECO:0000313" key="6">
    <source>
        <dbReference type="EMBL" id="SIT65893.1"/>
    </source>
</evidence>
<feature type="active site" description="Proton acceptor" evidence="4">
    <location>
        <position position="76"/>
    </location>
</feature>
<dbReference type="NCBIfam" id="NF003625">
    <property type="entry name" value="PRK05265.1-3"/>
    <property type="match status" value="1"/>
</dbReference>
<dbReference type="InterPro" id="IPR036130">
    <property type="entry name" value="Pyridoxine-5'_phos_synth"/>
</dbReference>
<name>A0A1R3VQR1_9GAMM</name>
<evidence type="ECO:0000313" key="7">
    <source>
        <dbReference type="Proteomes" id="UP000223759"/>
    </source>
</evidence>
<comment type="pathway">
    <text evidence="4">Cofactor biosynthesis; pyridoxine 5'-phosphate biosynthesis; pyridoxine 5'-phosphate from D-erythrose 4-phosphate: step 5/5.</text>
</comment>
<dbReference type="SUPFAM" id="SSF63892">
    <property type="entry name" value="Pyridoxine 5'-phosphate synthase"/>
    <property type="match status" value="1"/>
</dbReference>
<protein>
    <recommendedName>
        <fullName evidence="4 5">Pyridoxine 5'-phosphate synthase</fullName>
        <shortName evidence="4">PNP synthase</shortName>
        <ecNumber evidence="4 5">2.6.99.2</ecNumber>
    </recommendedName>
</protein>
<dbReference type="OrthoDB" id="9806590at2"/>
<accession>A0A1R3VQR1</accession>
<feature type="binding site" evidence="4">
    <location>
        <position position="106"/>
    </location>
    <ligand>
        <name>1-deoxy-D-xylulose 5-phosphate</name>
        <dbReference type="ChEBI" id="CHEBI:57792"/>
    </ligand>
</feature>
<proteinExistence type="inferred from homology"/>
<dbReference type="PANTHER" id="PTHR30456">
    <property type="entry name" value="PYRIDOXINE 5'-PHOSPHATE SYNTHASE"/>
    <property type="match status" value="1"/>
</dbReference>
<sequence>MTSALSTLRLGVNIDHIATLRQVRRARYPDLLAAVALVEEAGADIITLHLREDRRHIQDADVYALKPFLRTAMNLEMAATMAMHAIALDVLPRAVCLVPESREELTTEGGLDVITHEARLREFCADLAAAGIEVSLFIEPDAAHLEAAARIGAPVVELHTGAYANDAVGAARDQHLAGIAEAARVGQSLGLVINAGHGLDYENVAPIAALPEMHELNIGHAIIARAVFVGIAQAVREMHGAMEAGRAACR</sequence>
<dbReference type="STRING" id="233100.SAMN05216526_0349"/>
<keyword evidence="7" id="KW-1185">Reference proteome</keyword>
<keyword evidence="2 4" id="KW-0808">Transferase</keyword>
<dbReference type="GO" id="GO:0005829">
    <property type="term" value="C:cytosol"/>
    <property type="evidence" value="ECO:0007669"/>
    <property type="project" value="TreeGrafter"/>
</dbReference>
<feature type="active site" description="Proton donor" evidence="4">
    <location>
        <position position="197"/>
    </location>
</feature>
<comment type="subunit">
    <text evidence="4">Homooctamer; tetramer of dimers.</text>
</comment>
<dbReference type="NCBIfam" id="NF003627">
    <property type="entry name" value="PRK05265.1-5"/>
    <property type="match status" value="1"/>
</dbReference>
<feature type="binding site" evidence="4">
    <location>
        <position position="198"/>
    </location>
    <ligand>
        <name>3-amino-2-oxopropyl phosphate</name>
        <dbReference type="ChEBI" id="CHEBI:57279"/>
    </ligand>
</feature>
<feature type="active site" description="Proton acceptor" evidence="4">
    <location>
        <position position="49"/>
    </location>
</feature>
<evidence type="ECO:0000256" key="2">
    <source>
        <dbReference type="ARBA" id="ARBA00022679"/>
    </source>
</evidence>
<dbReference type="CDD" id="cd00003">
    <property type="entry name" value="PNPsynthase"/>
    <property type="match status" value="1"/>
</dbReference>
<dbReference type="PANTHER" id="PTHR30456:SF0">
    <property type="entry name" value="PYRIDOXINE 5'-PHOSPHATE SYNTHASE"/>
    <property type="match status" value="1"/>
</dbReference>
<keyword evidence="1 4" id="KW-0963">Cytoplasm</keyword>
<dbReference type="GO" id="GO:0033856">
    <property type="term" value="F:pyridoxine 5'-phosphate synthase activity"/>
    <property type="evidence" value="ECO:0007669"/>
    <property type="project" value="UniProtKB-UniRule"/>
</dbReference>
<comment type="similarity">
    <text evidence="4">Belongs to the PNP synthase family.</text>
</comment>
<feature type="binding site" evidence="4">
    <location>
        <begin position="15"/>
        <end position="16"/>
    </location>
    <ligand>
        <name>1-deoxy-D-xylulose 5-phosphate</name>
        <dbReference type="ChEBI" id="CHEBI:57792"/>
    </ligand>
</feature>
<dbReference type="RefSeq" id="WP_076754394.1">
    <property type="nucleotide sequence ID" value="NZ_CP023018.1"/>
</dbReference>
<dbReference type="UniPathway" id="UPA00244">
    <property type="reaction ID" value="UER00313"/>
</dbReference>
<dbReference type="HAMAP" id="MF_00279">
    <property type="entry name" value="PdxJ"/>
    <property type="match status" value="1"/>
</dbReference>
<feature type="binding site" evidence="4">
    <location>
        <position position="56"/>
    </location>
    <ligand>
        <name>1-deoxy-D-xylulose 5-phosphate</name>
        <dbReference type="ChEBI" id="CHEBI:57792"/>
    </ligand>
</feature>
<organism evidence="6 7">
    <name type="scientific">Ectothiorhodosinus mongolicus</name>
    <dbReference type="NCBI Taxonomy" id="233100"/>
    <lineage>
        <taxon>Bacteria</taxon>
        <taxon>Pseudomonadati</taxon>
        <taxon>Pseudomonadota</taxon>
        <taxon>Gammaproteobacteria</taxon>
        <taxon>Chromatiales</taxon>
        <taxon>Ectothiorhodospiraceae</taxon>
        <taxon>Ectothiorhodosinus</taxon>
    </lineage>
</organism>
<dbReference type="Gene3D" id="3.20.20.70">
    <property type="entry name" value="Aldolase class I"/>
    <property type="match status" value="1"/>
</dbReference>
<evidence type="ECO:0000256" key="5">
    <source>
        <dbReference type="NCBIfam" id="TIGR00559"/>
    </source>
</evidence>
<comment type="function">
    <text evidence="4">Catalyzes the complicated ring closure reaction between the two acyclic compounds 1-deoxy-D-xylulose-5-phosphate (DXP) and 3-amino-2-oxopropyl phosphate (1-amino-acetone-3-phosphate or AAP) to form pyridoxine 5'-phosphate (PNP) and inorganic phosphate.</text>
</comment>
<feature type="site" description="Transition state stabilizer" evidence="4">
    <location>
        <position position="157"/>
    </location>
</feature>
<feature type="binding site" evidence="4">
    <location>
        <position position="24"/>
    </location>
    <ligand>
        <name>3-amino-2-oxopropyl phosphate</name>
        <dbReference type="ChEBI" id="CHEBI:57279"/>
    </ligand>
</feature>
<feature type="binding site" evidence="4">
    <location>
        <position position="51"/>
    </location>
    <ligand>
        <name>1-deoxy-D-xylulose 5-phosphate</name>
        <dbReference type="ChEBI" id="CHEBI:57792"/>
    </ligand>
</feature>
<evidence type="ECO:0000256" key="1">
    <source>
        <dbReference type="ARBA" id="ARBA00022490"/>
    </source>
</evidence>
<evidence type="ECO:0000256" key="4">
    <source>
        <dbReference type="HAMAP-Rule" id="MF_00279"/>
    </source>
</evidence>
<feature type="binding site" evidence="4">
    <location>
        <position position="13"/>
    </location>
    <ligand>
        <name>3-amino-2-oxopropyl phosphate</name>
        <dbReference type="ChEBI" id="CHEBI:57279"/>
    </ligand>
</feature>
<dbReference type="EMBL" id="FTPK01000001">
    <property type="protein sequence ID" value="SIT65893.1"/>
    <property type="molecule type" value="Genomic_DNA"/>
</dbReference>
<dbReference type="Proteomes" id="UP000223759">
    <property type="component" value="Unassembled WGS sequence"/>
</dbReference>
<dbReference type="AlphaFoldDB" id="A0A1R3VQR1"/>
<dbReference type="NCBIfam" id="TIGR00559">
    <property type="entry name" value="pdxJ"/>
    <property type="match status" value="1"/>
</dbReference>
<evidence type="ECO:0000256" key="3">
    <source>
        <dbReference type="ARBA" id="ARBA00023096"/>
    </source>
</evidence>
<comment type="catalytic activity">
    <reaction evidence="4">
        <text>3-amino-2-oxopropyl phosphate + 1-deoxy-D-xylulose 5-phosphate = pyridoxine 5'-phosphate + phosphate + 2 H2O + H(+)</text>
        <dbReference type="Rhea" id="RHEA:15265"/>
        <dbReference type="ChEBI" id="CHEBI:15377"/>
        <dbReference type="ChEBI" id="CHEBI:15378"/>
        <dbReference type="ChEBI" id="CHEBI:43474"/>
        <dbReference type="ChEBI" id="CHEBI:57279"/>
        <dbReference type="ChEBI" id="CHEBI:57792"/>
        <dbReference type="ChEBI" id="CHEBI:58589"/>
        <dbReference type="EC" id="2.6.99.2"/>
    </reaction>
</comment>
<reference evidence="6 7" key="1">
    <citation type="submission" date="2017-01" db="EMBL/GenBank/DDBJ databases">
        <authorList>
            <person name="Mah S.A."/>
            <person name="Swanson W.J."/>
            <person name="Moy G.W."/>
            <person name="Vacquier V.D."/>
        </authorList>
    </citation>
    <scope>NUCLEOTIDE SEQUENCE [LARGE SCALE GENOMIC DNA]</scope>
    <source>
        <strain evidence="6 7">M9</strain>
    </source>
</reference>
<keyword evidence="3 4" id="KW-0664">Pyridoxine biosynthesis</keyword>
<comment type="subcellular location">
    <subcellularLocation>
        <location evidence="4">Cytoplasm</location>
    </subcellularLocation>
</comment>
<feature type="binding site" evidence="4">
    <location>
        <begin position="219"/>
        <end position="220"/>
    </location>
    <ligand>
        <name>3-amino-2-oxopropyl phosphate</name>
        <dbReference type="ChEBI" id="CHEBI:57279"/>
    </ligand>
</feature>
<dbReference type="EC" id="2.6.99.2" evidence="4 5"/>